<name>A0A5C6BNU5_9PLAN</name>
<dbReference type="EMBL" id="SJPP01000001">
    <property type="protein sequence ID" value="TWU13352.1"/>
    <property type="molecule type" value="Genomic_DNA"/>
</dbReference>
<dbReference type="RefSeq" id="WP_146370691.1">
    <property type="nucleotide sequence ID" value="NZ_SJPP01000001.1"/>
</dbReference>
<proteinExistence type="predicted"/>
<dbReference type="OrthoDB" id="281571at2"/>
<evidence type="ECO:0000313" key="1">
    <source>
        <dbReference type="EMBL" id="TWU13352.1"/>
    </source>
</evidence>
<organism evidence="1 2">
    <name type="scientific">Symmachiella macrocystis</name>
    <dbReference type="NCBI Taxonomy" id="2527985"/>
    <lineage>
        <taxon>Bacteria</taxon>
        <taxon>Pseudomonadati</taxon>
        <taxon>Planctomycetota</taxon>
        <taxon>Planctomycetia</taxon>
        <taxon>Planctomycetales</taxon>
        <taxon>Planctomycetaceae</taxon>
        <taxon>Symmachiella</taxon>
    </lineage>
</organism>
<dbReference type="AlphaFoldDB" id="A0A5C6BNU5"/>
<accession>A0A5C6BNU5</accession>
<protein>
    <submittedName>
        <fullName evidence="1">Uncharacterized protein</fullName>
    </submittedName>
</protein>
<comment type="caution">
    <text evidence="1">The sequence shown here is derived from an EMBL/GenBank/DDBJ whole genome shotgun (WGS) entry which is preliminary data.</text>
</comment>
<reference evidence="1 2" key="1">
    <citation type="submission" date="2019-02" db="EMBL/GenBank/DDBJ databases">
        <title>Deep-cultivation of Planctomycetes and their phenomic and genomic characterization uncovers novel biology.</title>
        <authorList>
            <person name="Wiegand S."/>
            <person name="Jogler M."/>
            <person name="Boedeker C."/>
            <person name="Pinto D."/>
            <person name="Vollmers J."/>
            <person name="Rivas-Marin E."/>
            <person name="Kohn T."/>
            <person name="Peeters S.H."/>
            <person name="Heuer A."/>
            <person name="Rast P."/>
            <person name="Oberbeckmann S."/>
            <person name="Bunk B."/>
            <person name="Jeske O."/>
            <person name="Meyerdierks A."/>
            <person name="Storesund J.E."/>
            <person name="Kallscheuer N."/>
            <person name="Luecker S."/>
            <person name="Lage O.M."/>
            <person name="Pohl T."/>
            <person name="Merkel B.J."/>
            <person name="Hornburger P."/>
            <person name="Mueller R.-W."/>
            <person name="Bruemmer F."/>
            <person name="Labrenz M."/>
            <person name="Spormann A.M."/>
            <person name="Op Den Camp H."/>
            <person name="Overmann J."/>
            <person name="Amann R."/>
            <person name="Jetten M.S.M."/>
            <person name="Mascher T."/>
            <person name="Medema M.H."/>
            <person name="Devos D.P."/>
            <person name="Kaster A.-K."/>
            <person name="Ovreas L."/>
            <person name="Rohde M."/>
            <person name="Galperin M.Y."/>
            <person name="Jogler C."/>
        </authorList>
    </citation>
    <scope>NUCLEOTIDE SEQUENCE [LARGE SCALE GENOMIC DNA]</scope>
    <source>
        <strain evidence="1 2">CA54</strain>
    </source>
</reference>
<sequence length="233" mass="26528">MLTKSMNDIFMRAKRLCRRVATRDLDVVPLYLVLQSQMPVGRVTHNYCNGYTSPCLDLYLRDVIADKWWGRGACIVVNDEALQEAFEPEDIEMALLHVVIHELVHVIDRPAPFRPRPSVAPTVIAKEAVRVAEIVASDPQDDIRPALWVGHGRRFIRIALHLQYRVEQTGMRLSPGMLCAGPTYGLSHAERYLTALGDEPADMIEMTFRDICLTDPPETFSRLWWRDSDNSAL</sequence>
<evidence type="ECO:0000313" key="2">
    <source>
        <dbReference type="Proteomes" id="UP000320735"/>
    </source>
</evidence>
<gene>
    <name evidence="1" type="ORF">CA54_21870</name>
</gene>
<dbReference type="Proteomes" id="UP000320735">
    <property type="component" value="Unassembled WGS sequence"/>
</dbReference>
<keyword evidence="2" id="KW-1185">Reference proteome</keyword>